<evidence type="ECO:0000256" key="1">
    <source>
        <dbReference type="SAM" id="MobiDB-lite"/>
    </source>
</evidence>
<reference evidence="3 4" key="1">
    <citation type="submission" date="2015-08" db="EMBL/GenBank/DDBJ databases">
        <authorList>
            <person name="Babu N.S."/>
            <person name="Beckwith C.J."/>
            <person name="Beseler K.G."/>
            <person name="Brison A."/>
            <person name="Carone J.V."/>
            <person name="Caskin T.P."/>
            <person name="Diamond M."/>
            <person name="Durham M.E."/>
            <person name="Foxe J.M."/>
            <person name="Go M."/>
            <person name="Henderson B.A."/>
            <person name="Jones I.B."/>
            <person name="McGettigan J.A."/>
            <person name="Micheletti S.J."/>
            <person name="Nasrallah M.E."/>
            <person name="Ortiz D."/>
            <person name="Piller C.R."/>
            <person name="Privatt S.R."/>
            <person name="Schneider S.L."/>
            <person name="Sharp S."/>
            <person name="Smith T.C."/>
            <person name="Stanton J.D."/>
            <person name="Ullery H.E."/>
            <person name="Wilson R.J."/>
            <person name="Serrano M.G."/>
            <person name="Buck G."/>
            <person name="Lee V."/>
            <person name="Wang Y."/>
            <person name="Carvalho R."/>
            <person name="Voegtly L."/>
            <person name="Shi R."/>
            <person name="Duckworth R."/>
            <person name="Johnson A."/>
            <person name="Loviza R."/>
            <person name="Walstead R."/>
            <person name="Shah Z."/>
            <person name="Kiflezghi M."/>
            <person name="Wade K."/>
            <person name="Ball S.L."/>
            <person name="Bradley K.W."/>
            <person name="Asai D.J."/>
            <person name="Bowman C.A."/>
            <person name="Russell D.A."/>
            <person name="Pope W.H."/>
            <person name="Jacobs-Sera D."/>
            <person name="Hendrix R.W."/>
            <person name="Hatfull G.F."/>
        </authorList>
    </citation>
    <scope>NUCLEOTIDE SEQUENCE [LARGE SCALE GENOMIC DNA]</scope>
    <source>
        <strain evidence="3 4">DSM 27648</strain>
    </source>
</reference>
<gene>
    <name evidence="3" type="ORF">AKJ09_06139</name>
</gene>
<feature type="domain" description="Transposase IS200-like" evidence="2">
    <location>
        <begin position="7"/>
        <end position="123"/>
    </location>
</feature>
<dbReference type="EMBL" id="CP012333">
    <property type="protein sequence ID" value="AKU99475.1"/>
    <property type="molecule type" value="Genomic_DNA"/>
</dbReference>
<dbReference type="Proteomes" id="UP000064967">
    <property type="component" value="Chromosome"/>
</dbReference>
<protein>
    <recommendedName>
        <fullName evidence="2">Transposase IS200-like domain-containing protein</fullName>
    </recommendedName>
</protein>
<dbReference type="PANTHER" id="PTHR34322">
    <property type="entry name" value="TRANSPOSASE, Y1_TNP DOMAIN-CONTAINING"/>
    <property type="match status" value="1"/>
</dbReference>
<dbReference type="STRING" id="1391654.AKJ09_06139"/>
<accession>A0A0K1Q113</accession>
<dbReference type="RefSeq" id="WP_146650927.1">
    <property type="nucleotide sequence ID" value="NZ_CP012333.1"/>
</dbReference>
<dbReference type="KEGG" id="llu:AKJ09_06139"/>
<evidence type="ECO:0000313" key="4">
    <source>
        <dbReference type="Proteomes" id="UP000064967"/>
    </source>
</evidence>
<dbReference type="AlphaFoldDB" id="A0A0K1Q113"/>
<dbReference type="OrthoDB" id="9800147at2"/>
<proteinExistence type="predicted"/>
<evidence type="ECO:0000259" key="2">
    <source>
        <dbReference type="SMART" id="SM01321"/>
    </source>
</evidence>
<keyword evidence="4" id="KW-1185">Reference proteome</keyword>
<dbReference type="SMART" id="SM01321">
    <property type="entry name" value="Y1_Tnp"/>
    <property type="match status" value="1"/>
</dbReference>
<dbReference type="GO" id="GO:0004803">
    <property type="term" value="F:transposase activity"/>
    <property type="evidence" value="ECO:0007669"/>
    <property type="project" value="InterPro"/>
</dbReference>
<dbReference type="InterPro" id="IPR036515">
    <property type="entry name" value="Transposase_17_sf"/>
</dbReference>
<dbReference type="PANTHER" id="PTHR34322:SF2">
    <property type="entry name" value="TRANSPOSASE IS200-LIKE DOMAIN-CONTAINING PROTEIN"/>
    <property type="match status" value="1"/>
</dbReference>
<organism evidence="3 4">
    <name type="scientific">Labilithrix luteola</name>
    <dbReference type="NCBI Taxonomy" id="1391654"/>
    <lineage>
        <taxon>Bacteria</taxon>
        <taxon>Pseudomonadati</taxon>
        <taxon>Myxococcota</taxon>
        <taxon>Polyangia</taxon>
        <taxon>Polyangiales</taxon>
        <taxon>Labilitrichaceae</taxon>
        <taxon>Labilithrix</taxon>
    </lineage>
</organism>
<dbReference type="InterPro" id="IPR002686">
    <property type="entry name" value="Transposase_17"/>
</dbReference>
<dbReference type="GO" id="GO:0003677">
    <property type="term" value="F:DNA binding"/>
    <property type="evidence" value="ECO:0007669"/>
    <property type="project" value="InterPro"/>
</dbReference>
<name>A0A0K1Q113_9BACT</name>
<dbReference type="GO" id="GO:0006313">
    <property type="term" value="P:DNA transposition"/>
    <property type="evidence" value="ECO:0007669"/>
    <property type="project" value="InterPro"/>
</dbReference>
<dbReference type="Gene3D" id="3.30.70.1290">
    <property type="entry name" value="Transposase IS200-like"/>
    <property type="match status" value="1"/>
</dbReference>
<evidence type="ECO:0000313" key="3">
    <source>
        <dbReference type="EMBL" id="AKU99475.1"/>
    </source>
</evidence>
<feature type="region of interest" description="Disordered" evidence="1">
    <location>
        <begin position="221"/>
        <end position="241"/>
    </location>
</feature>
<dbReference type="SUPFAM" id="SSF143422">
    <property type="entry name" value="Transposase IS200-like"/>
    <property type="match status" value="1"/>
</dbReference>
<sequence>MKPRQVVPGRVYMVTRRCTRRHHLLAPDEFVVQTYEYTLAEAAQRFDISLFGWTTMSNHQHVLLRDNEGQLPRFTGHMHKMFSKVINPYRGWTENLWSTEQPNHVWLVDPEDMFDKLLYTLLNPVAADLVEEVAHWPGASSLAQNLYGRERIIERPYGYFRKNGPMPPTVTLRAERLPGYEHLSQEEWKEKVFDGVRKGEKQERTRRTREKRRVVGRKAVLRTNPTSRPKTEEPKNRLKPTVAAQNPERRVAALDILRGFLEAYTEALRRFIHGKRNVEFPLGTYRMRLLGARCAIAPILESGKRAFS</sequence>